<evidence type="ECO:0000313" key="2">
    <source>
        <dbReference type="EMBL" id="CAG4993776.1"/>
    </source>
</evidence>
<dbReference type="PROSITE" id="PS51257">
    <property type="entry name" value="PROKAR_LIPOPROTEIN"/>
    <property type="match status" value="1"/>
</dbReference>
<proteinExistence type="predicted"/>
<feature type="chain" id="PRO_5037041983" description="Lipoprotein" evidence="1">
    <location>
        <begin position="21"/>
        <end position="237"/>
    </location>
</feature>
<dbReference type="EMBL" id="CAJRAF010000001">
    <property type="protein sequence ID" value="CAG4993776.1"/>
    <property type="molecule type" value="Genomic_DNA"/>
</dbReference>
<organism evidence="2 3">
    <name type="scientific">Dyadobacter helix</name>
    <dbReference type="NCBI Taxonomy" id="2822344"/>
    <lineage>
        <taxon>Bacteria</taxon>
        <taxon>Pseudomonadati</taxon>
        <taxon>Bacteroidota</taxon>
        <taxon>Cytophagia</taxon>
        <taxon>Cytophagales</taxon>
        <taxon>Spirosomataceae</taxon>
        <taxon>Dyadobacter</taxon>
    </lineage>
</organism>
<keyword evidence="1" id="KW-0732">Signal</keyword>
<protein>
    <recommendedName>
        <fullName evidence="4">Lipoprotein</fullName>
    </recommendedName>
</protein>
<dbReference type="AlphaFoldDB" id="A0A916JBN2"/>
<accession>A0A916JBN2</accession>
<sequence length="237" mass="25425">MKRWMIGCSLALAVSLSACTDGEKMTAVTTIDSDFESGTDGWSADFSDYSTATDTATLALRSRRALLPSPLDNTRYGILMQGSNRSDDLFMFVKKKIKGFRPGGTYNVAFDIDFATNESNDSFGAGGAPGTSVYLKAGASPNEPAKKLVGDYYNFTLDKGQQSQGGKEMAVIGNASNDSDETVYKIVKRSSADNSVTVNANASGEIWLCVGTDSGYEGISVFYYDRIKATISEKISN</sequence>
<dbReference type="RefSeq" id="WP_215237902.1">
    <property type="nucleotide sequence ID" value="NZ_CAJRAF010000001.1"/>
</dbReference>
<keyword evidence="3" id="KW-1185">Reference proteome</keyword>
<comment type="caution">
    <text evidence="2">The sequence shown here is derived from an EMBL/GenBank/DDBJ whole genome shotgun (WGS) entry which is preliminary data.</text>
</comment>
<evidence type="ECO:0000256" key="1">
    <source>
        <dbReference type="SAM" id="SignalP"/>
    </source>
</evidence>
<dbReference type="Proteomes" id="UP000680038">
    <property type="component" value="Unassembled WGS sequence"/>
</dbReference>
<reference evidence="2" key="1">
    <citation type="submission" date="2021-04" db="EMBL/GenBank/DDBJ databases">
        <authorList>
            <person name="Rodrigo-Torres L."/>
            <person name="Arahal R. D."/>
            <person name="Lucena T."/>
        </authorList>
    </citation>
    <scope>NUCLEOTIDE SEQUENCE</scope>
    <source>
        <strain evidence="2">CECT 9275</strain>
    </source>
</reference>
<evidence type="ECO:0000313" key="3">
    <source>
        <dbReference type="Proteomes" id="UP000680038"/>
    </source>
</evidence>
<evidence type="ECO:0008006" key="4">
    <source>
        <dbReference type="Google" id="ProtNLM"/>
    </source>
</evidence>
<gene>
    <name evidence="2" type="ORF">DYBT9275_01232</name>
</gene>
<feature type="signal peptide" evidence="1">
    <location>
        <begin position="1"/>
        <end position="20"/>
    </location>
</feature>
<name>A0A916JBN2_9BACT</name>